<dbReference type="PROSITE" id="PS51671">
    <property type="entry name" value="ACT"/>
    <property type="match status" value="2"/>
</dbReference>
<dbReference type="InterPro" id="IPR013546">
    <property type="entry name" value="PII_UdlTrfase/GS_AdlTrfase"/>
</dbReference>
<dbReference type="SUPFAM" id="SSF109604">
    <property type="entry name" value="HD-domain/PDEase-like"/>
    <property type="match status" value="1"/>
</dbReference>
<keyword evidence="4 7" id="KW-0378">Hydrolase</keyword>
<comment type="activity regulation">
    <text evidence="7">Uridylyltransferase (UTase) activity is inhibited by glutamine, while glutamine activates uridylyl-removing (UR) activity.</text>
</comment>
<dbReference type="PANTHER" id="PTHR47320:SF1">
    <property type="entry name" value="BIFUNCTIONAL URIDYLYLTRANSFERASE_URIDYLYL-REMOVING ENZYME"/>
    <property type="match status" value="1"/>
</dbReference>
<feature type="domain" description="HD" evidence="9">
    <location>
        <begin position="439"/>
        <end position="561"/>
    </location>
</feature>
<evidence type="ECO:0000256" key="4">
    <source>
        <dbReference type="ARBA" id="ARBA00022801"/>
    </source>
</evidence>
<dbReference type="SMART" id="SM00471">
    <property type="entry name" value="HDc"/>
    <property type="match status" value="1"/>
</dbReference>
<dbReference type="EC" id="3.1.4.-" evidence="7"/>
<comment type="catalytic activity">
    <reaction evidence="7">
        <text>[protein-PII]-L-tyrosine + UTP = [protein-PII]-uridylyl-L-tyrosine + diphosphate</text>
        <dbReference type="Rhea" id="RHEA:13673"/>
        <dbReference type="Rhea" id="RHEA-COMP:12147"/>
        <dbReference type="Rhea" id="RHEA-COMP:12148"/>
        <dbReference type="ChEBI" id="CHEBI:33019"/>
        <dbReference type="ChEBI" id="CHEBI:46398"/>
        <dbReference type="ChEBI" id="CHEBI:46858"/>
        <dbReference type="ChEBI" id="CHEBI:90602"/>
        <dbReference type="EC" id="2.7.7.59"/>
    </reaction>
</comment>
<dbReference type="Pfam" id="PF01966">
    <property type="entry name" value="HD"/>
    <property type="match status" value="1"/>
</dbReference>
<dbReference type="Proteomes" id="UP000242869">
    <property type="component" value="Unassembled WGS sequence"/>
</dbReference>
<dbReference type="InterPro" id="IPR043519">
    <property type="entry name" value="NT_sf"/>
</dbReference>
<dbReference type="Gene3D" id="1.10.3090.10">
    <property type="entry name" value="cca-adding enzyme, domain 2"/>
    <property type="match status" value="1"/>
</dbReference>
<feature type="region of interest" description="Uridylyltransferase" evidence="7">
    <location>
        <begin position="1"/>
        <end position="320"/>
    </location>
</feature>
<dbReference type="InterPro" id="IPR045865">
    <property type="entry name" value="ACT-like_dom_sf"/>
</dbReference>
<evidence type="ECO:0000259" key="8">
    <source>
        <dbReference type="PROSITE" id="PS51671"/>
    </source>
</evidence>
<gene>
    <name evidence="7" type="primary">glnD</name>
    <name evidence="10" type="ORF">SAMN05660284_02234</name>
</gene>
<feature type="domain" description="ACT" evidence="8">
    <location>
        <begin position="678"/>
        <end position="750"/>
    </location>
</feature>
<accession>A0A1I5BTB9</accession>
<dbReference type="STRING" id="83765.SAMN05660284_02234"/>
<comment type="cofactor">
    <cofactor evidence="7">
        <name>Mg(2+)</name>
        <dbReference type="ChEBI" id="CHEBI:18420"/>
    </cofactor>
</comment>
<dbReference type="CDD" id="cd04900">
    <property type="entry name" value="ACT_UUR-like_1"/>
    <property type="match status" value="1"/>
</dbReference>
<dbReference type="GO" id="GO:0008081">
    <property type="term" value="F:phosphoric diester hydrolase activity"/>
    <property type="evidence" value="ECO:0007669"/>
    <property type="project" value="UniProtKB-UniRule"/>
</dbReference>
<comment type="caution">
    <text evidence="7">Lacks conserved residue(s) required for the propagation of feature annotation.</text>
</comment>
<reference evidence="11" key="1">
    <citation type="submission" date="2016-10" db="EMBL/GenBank/DDBJ databases">
        <authorList>
            <person name="Varghese N."/>
            <person name="Submissions S."/>
        </authorList>
    </citation>
    <scope>NUCLEOTIDE SEQUENCE [LARGE SCALE GENOMIC DNA]</scope>
    <source>
        <strain evidence="11">DSM 6150</strain>
    </source>
</reference>
<comment type="function">
    <text evidence="7">Modifies, by uridylylation and deuridylylation, the PII regulatory proteins (GlnB and homologs), in response to the nitrogen status of the cell that GlnD senses through the glutamine level. Under low glutamine levels, catalyzes the conversion of the PII proteins and UTP to PII-UMP and PPi, while under higher glutamine levels, GlnD hydrolyzes PII-UMP to PII and UMP (deuridylylation). Thus, controls uridylylation state and activity of the PII proteins, and plays an important role in the regulation of nitrogen metabolism.</text>
</comment>
<comment type="catalytic activity">
    <reaction evidence="7">
        <text>[protein-PII]-uridylyl-L-tyrosine + H2O = [protein-PII]-L-tyrosine + UMP + H(+)</text>
        <dbReference type="Rhea" id="RHEA:48600"/>
        <dbReference type="Rhea" id="RHEA-COMP:12147"/>
        <dbReference type="Rhea" id="RHEA-COMP:12148"/>
        <dbReference type="ChEBI" id="CHEBI:15377"/>
        <dbReference type="ChEBI" id="CHEBI:15378"/>
        <dbReference type="ChEBI" id="CHEBI:46858"/>
        <dbReference type="ChEBI" id="CHEBI:57865"/>
        <dbReference type="ChEBI" id="CHEBI:90602"/>
    </reaction>
</comment>
<keyword evidence="3" id="KW-0677">Repeat</keyword>
<proteinExistence type="inferred from homology"/>
<comment type="domain">
    <text evidence="7">Has four distinct domains: an N-terminal nucleotidyltransferase (NT) domain responsible for UTase activity, a central HD domain that encodes UR activity, and two C-terminal ACT domains that seem to have a role in glutamine sensing.</text>
</comment>
<dbReference type="PANTHER" id="PTHR47320">
    <property type="entry name" value="BIFUNCTIONAL URIDYLYLTRANSFERASE/URIDYLYL-REMOVING ENZYME"/>
    <property type="match status" value="1"/>
</dbReference>
<dbReference type="HAMAP" id="MF_00277">
    <property type="entry name" value="PII_uridylyl_transf"/>
    <property type="match status" value="1"/>
</dbReference>
<dbReference type="InterPro" id="IPR010043">
    <property type="entry name" value="UTase/UR"/>
</dbReference>
<evidence type="ECO:0000256" key="5">
    <source>
        <dbReference type="ARBA" id="ARBA00022842"/>
    </source>
</evidence>
<organism evidence="10 11">
    <name type="scientific">Formivibrio citricus</name>
    <dbReference type="NCBI Taxonomy" id="83765"/>
    <lineage>
        <taxon>Bacteria</taxon>
        <taxon>Pseudomonadati</taxon>
        <taxon>Pseudomonadota</taxon>
        <taxon>Betaproteobacteria</taxon>
        <taxon>Neisseriales</taxon>
        <taxon>Chitinibacteraceae</taxon>
        <taxon>Formivibrio</taxon>
    </lineage>
</organism>
<dbReference type="SUPFAM" id="SSF81301">
    <property type="entry name" value="Nucleotidyltransferase"/>
    <property type="match status" value="1"/>
</dbReference>
<sequence length="855" mass="98179">MRSTAEIRQDWTASRNALKSRYPDPRYASPVLHQLTALSDRILRELWSQHDFPQDLLLVAVGGYGRCEHYPFSDTDLLILLPDELPPPVLEKLEAFIGRLWDVGMDIGHSVRTLAECIDEAGKDVTVQTALLENHLLAGDPTRFAAFRDTVHRHLDPKEFFEAKLLEQQARYGKFQNAPYKLEPNIKEAPGGLRDLQLIGWITNSLGLGRSWRSLSSMGLLTQEEHRKLRQAERVLRCCRIQLHWRANRHEDRILFDYQNQLAADFGFSESDQGPLTLRASEALMAEYYLAARVVMQLTPLLLQALRTRIFSPLGVTVSPINERFQLRGDLLEITAPDVFEREPSAILEAFLLTERLAEASDIAPSTLRALWNARPLIDDTFREDPKNRQLFIDLFREPRGLTSTLRRMNQYGVLGRYIPEFGHIVGRMQHDLFHVYTVDEHTLMVLRNLRRFARPAFTHEYPLCSRLIAEFPHPEALYLAALFHDIGKGRGGDHSRIGAEIARKWCEEQPLPTKDRELIPWLVEHHLTMSQISQKEDIYDPETVARFAGLVGDQTRLCALYLLTVADIRGTSPKVWNAWKAKLLEDLFGATSRLLTSQNITHESWVEERLDEAKRLLQLYGFRPDAHEAFWNDLDTVYFLRHDAREIAWHTRTLFSRIQSDHPIVRARLSESGEVLQVLIYARDQPDLFARICIFFERAGFSIFDAKIHTTRRGYALDSFYVYASQRSESYRELISYVEYELAQRISAQATLPPPHKGRISRQLRHFPVAPHIAIRPDERNGKFHVLSVVAGDRPGLLSTIARVLSANCINLESAKIMTLGERAEDTFLISGKLLDDEKAVVQLETDLLQALQE</sequence>
<dbReference type="GO" id="GO:0008773">
    <property type="term" value="F:[protein-PII] uridylyltransferase activity"/>
    <property type="evidence" value="ECO:0007669"/>
    <property type="project" value="UniProtKB-UniRule"/>
</dbReference>
<dbReference type="CDD" id="cd05401">
    <property type="entry name" value="NT_GlnE_GlnD_like"/>
    <property type="match status" value="1"/>
</dbReference>
<dbReference type="AlphaFoldDB" id="A0A1I5BTB9"/>
<dbReference type="EMBL" id="FOVE01000017">
    <property type="protein sequence ID" value="SFN77893.1"/>
    <property type="molecule type" value="Genomic_DNA"/>
</dbReference>
<dbReference type="PROSITE" id="PS51831">
    <property type="entry name" value="HD"/>
    <property type="match status" value="1"/>
</dbReference>
<dbReference type="PIRSF" id="PIRSF006288">
    <property type="entry name" value="PII_uridyltransf"/>
    <property type="match status" value="1"/>
</dbReference>
<keyword evidence="6 7" id="KW-0511">Multifunctional enzyme</keyword>
<dbReference type="InterPro" id="IPR002912">
    <property type="entry name" value="ACT_dom"/>
</dbReference>
<dbReference type="Gene3D" id="3.30.70.260">
    <property type="match status" value="1"/>
</dbReference>
<evidence type="ECO:0000313" key="11">
    <source>
        <dbReference type="Proteomes" id="UP000242869"/>
    </source>
</evidence>
<dbReference type="OrthoDB" id="9758038at2"/>
<comment type="similarity">
    <text evidence="7">Belongs to the GlnD family.</text>
</comment>
<evidence type="ECO:0000256" key="7">
    <source>
        <dbReference type="HAMAP-Rule" id="MF_00277"/>
    </source>
</evidence>
<keyword evidence="2 7" id="KW-0548">Nucleotidyltransferase</keyword>
<dbReference type="CDD" id="cd04899">
    <property type="entry name" value="ACT_ACR-UUR-like_2"/>
    <property type="match status" value="1"/>
</dbReference>
<keyword evidence="5 7" id="KW-0460">Magnesium</keyword>
<dbReference type="NCBIfam" id="TIGR01693">
    <property type="entry name" value="UTase_glnD"/>
    <property type="match status" value="1"/>
</dbReference>
<evidence type="ECO:0000313" key="10">
    <source>
        <dbReference type="EMBL" id="SFN77893.1"/>
    </source>
</evidence>
<dbReference type="CDD" id="cd00077">
    <property type="entry name" value="HDc"/>
    <property type="match status" value="1"/>
</dbReference>
<dbReference type="GO" id="GO:0006808">
    <property type="term" value="P:regulation of nitrogen utilization"/>
    <property type="evidence" value="ECO:0007669"/>
    <property type="project" value="UniProtKB-UniRule"/>
</dbReference>
<evidence type="ECO:0000256" key="1">
    <source>
        <dbReference type="ARBA" id="ARBA00022679"/>
    </source>
</evidence>
<evidence type="ECO:0000256" key="6">
    <source>
        <dbReference type="ARBA" id="ARBA00023268"/>
    </source>
</evidence>
<dbReference type="SUPFAM" id="SSF55021">
    <property type="entry name" value="ACT-like"/>
    <property type="match status" value="2"/>
</dbReference>
<keyword evidence="1 7" id="KW-0808">Transferase</keyword>
<dbReference type="InterPro" id="IPR006674">
    <property type="entry name" value="HD_domain"/>
</dbReference>
<dbReference type="SUPFAM" id="SSF81593">
    <property type="entry name" value="Nucleotidyltransferase substrate binding subunit/domain"/>
    <property type="match status" value="1"/>
</dbReference>
<name>A0A1I5BTB9_9NEIS</name>
<protein>
    <recommendedName>
        <fullName evidence="7">Bifunctional uridylyltransferase/uridylyl-removing enzyme</fullName>
        <shortName evidence="7">UTase/UR</shortName>
    </recommendedName>
    <alternativeName>
        <fullName evidence="7">Bifunctional [protein-PII] modification enzyme</fullName>
    </alternativeName>
    <alternativeName>
        <fullName evidence="7">Bifunctional nitrogen sensor protein</fullName>
    </alternativeName>
    <domain>
        <recommendedName>
            <fullName evidence="7">[Protein-PII] uridylyltransferase</fullName>
            <shortName evidence="7">PII uridylyltransferase</shortName>
            <shortName evidence="7">UTase</shortName>
            <ecNumber evidence="7">2.7.7.59</ecNumber>
        </recommendedName>
    </domain>
    <domain>
        <recommendedName>
            <fullName evidence="7">[Protein-PII]-UMP uridylyl-removing enzyme</fullName>
            <shortName evidence="7">UR</shortName>
            <ecNumber evidence="7">3.1.4.-</ecNumber>
        </recommendedName>
    </domain>
</protein>
<dbReference type="Pfam" id="PF08335">
    <property type="entry name" value="GlnD_UR_UTase"/>
    <property type="match status" value="1"/>
</dbReference>
<dbReference type="NCBIfam" id="NF002837">
    <property type="entry name" value="PRK03059.1"/>
    <property type="match status" value="1"/>
</dbReference>
<feature type="domain" description="ACT" evidence="8">
    <location>
        <begin position="787"/>
        <end position="855"/>
    </location>
</feature>
<dbReference type="InterPro" id="IPR003607">
    <property type="entry name" value="HD/PDEase_dom"/>
</dbReference>
<dbReference type="RefSeq" id="WP_091196283.1">
    <property type="nucleotide sequence ID" value="NZ_FOVE01000017.1"/>
</dbReference>
<dbReference type="EC" id="2.7.7.59" evidence="7"/>
<evidence type="ECO:0000259" key="9">
    <source>
        <dbReference type="PROSITE" id="PS51831"/>
    </source>
</evidence>
<evidence type="ECO:0000256" key="3">
    <source>
        <dbReference type="ARBA" id="ARBA00022737"/>
    </source>
</evidence>
<keyword evidence="11" id="KW-1185">Reference proteome</keyword>
<evidence type="ECO:0000256" key="2">
    <source>
        <dbReference type="ARBA" id="ARBA00022695"/>
    </source>
</evidence>